<accession>A0A9N8W1Z7</accession>
<dbReference type="OrthoDB" id="6247875at2759"/>
<reference evidence="3" key="1">
    <citation type="submission" date="2021-06" db="EMBL/GenBank/DDBJ databases">
        <authorList>
            <person name="Kallberg Y."/>
            <person name="Tangrot J."/>
            <person name="Rosling A."/>
        </authorList>
    </citation>
    <scope>NUCLEOTIDE SEQUENCE</scope>
    <source>
        <strain evidence="3">MT106</strain>
    </source>
</reference>
<dbReference type="Gene3D" id="1.10.30.10">
    <property type="entry name" value="High mobility group box domain"/>
    <property type="match status" value="1"/>
</dbReference>
<dbReference type="Pfam" id="PF00505">
    <property type="entry name" value="HMG_box"/>
    <property type="match status" value="1"/>
</dbReference>
<dbReference type="SUPFAM" id="SSF47095">
    <property type="entry name" value="HMG-box"/>
    <property type="match status" value="1"/>
</dbReference>
<dbReference type="Proteomes" id="UP000789831">
    <property type="component" value="Unassembled WGS sequence"/>
</dbReference>
<keyword evidence="1" id="KW-0539">Nucleus</keyword>
<dbReference type="GO" id="GO:0003677">
    <property type="term" value="F:DNA binding"/>
    <property type="evidence" value="ECO:0007669"/>
    <property type="project" value="UniProtKB-UniRule"/>
</dbReference>
<keyword evidence="1" id="KW-0238">DNA-binding</keyword>
<comment type="caution">
    <text evidence="3">The sequence shown here is derived from an EMBL/GenBank/DDBJ whole genome shotgun (WGS) entry which is preliminary data.</text>
</comment>
<evidence type="ECO:0000259" key="2">
    <source>
        <dbReference type="PROSITE" id="PS50118"/>
    </source>
</evidence>
<feature type="domain" description="HMG box" evidence="2">
    <location>
        <begin position="43"/>
        <end position="113"/>
    </location>
</feature>
<evidence type="ECO:0000256" key="1">
    <source>
        <dbReference type="PROSITE-ProRule" id="PRU00267"/>
    </source>
</evidence>
<dbReference type="AlphaFoldDB" id="A0A9N8W1Z7"/>
<dbReference type="InterPro" id="IPR009071">
    <property type="entry name" value="HMG_box_dom"/>
</dbReference>
<evidence type="ECO:0000313" key="4">
    <source>
        <dbReference type="Proteomes" id="UP000789831"/>
    </source>
</evidence>
<sequence>MNTYEYLTNTEKQLLSKCSYNLTLAIEELTKPSAKKRDNPDKPPRPQNRWIIFRKDYEANIRLLNPDVKQEVKRTAKGCSLKWKSQSREVKDFFKILEKIACKNHEHIYPNYKYRPKTSKDSSCKKFIFREQKYPFTSSVKSTSINDHSCQVAESNASPSSTSLETHNNVNINRSIDNSNEFLIYNNNLNDNDYLLDADFNNINNNIIDSSPLSQAQIFIFDYSFYN</sequence>
<gene>
    <name evidence="3" type="ORF">AGERDE_LOCUS2648</name>
</gene>
<organism evidence="3 4">
    <name type="scientific">Ambispora gerdemannii</name>
    <dbReference type="NCBI Taxonomy" id="144530"/>
    <lineage>
        <taxon>Eukaryota</taxon>
        <taxon>Fungi</taxon>
        <taxon>Fungi incertae sedis</taxon>
        <taxon>Mucoromycota</taxon>
        <taxon>Glomeromycotina</taxon>
        <taxon>Glomeromycetes</taxon>
        <taxon>Archaeosporales</taxon>
        <taxon>Ambisporaceae</taxon>
        <taxon>Ambispora</taxon>
    </lineage>
</organism>
<proteinExistence type="predicted"/>
<dbReference type="InterPro" id="IPR036910">
    <property type="entry name" value="HMG_box_dom_sf"/>
</dbReference>
<dbReference type="GO" id="GO:0005634">
    <property type="term" value="C:nucleus"/>
    <property type="evidence" value="ECO:0007669"/>
    <property type="project" value="UniProtKB-UniRule"/>
</dbReference>
<feature type="DNA-binding region" description="HMG box" evidence="1">
    <location>
        <begin position="43"/>
        <end position="113"/>
    </location>
</feature>
<dbReference type="PROSITE" id="PS50118">
    <property type="entry name" value="HMG_BOX_2"/>
    <property type="match status" value="1"/>
</dbReference>
<keyword evidence="4" id="KW-1185">Reference proteome</keyword>
<evidence type="ECO:0000313" key="3">
    <source>
        <dbReference type="EMBL" id="CAG8469129.1"/>
    </source>
</evidence>
<name>A0A9N8W1Z7_9GLOM</name>
<protein>
    <submittedName>
        <fullName evidence="3">10955_t:CDS:1</fullName>
    </submittedName>
</protein>
<dbReference type="EMBL" id="CAJVPL010000227">
    <property type="protein sequence ID" value="CAG8469129.1"/>
    <property type="molecule type" value="Genomic_DNA"/>
</dbReference>